<organism evidence="1">
    <name type="scientific">marine sediment metagenome</name>
    <dbReference type="NCBI Taxonomy" id="412755"/>
    <lineage>
        <taxon>unclassified sequences</taxon>
        <taxon>metagenomes</taxon>
        <taxon>ecological metagenomes</taxon>
    </lineage>
</organism>
<reference evidence="1" key="1">
    <citation type="journal article" date="2015" name="Nature">
        <title>Complex archaea that bridge the gap between prokaryotes and eukaryotes.</title>
        <authorList>
            <person name="Spang A."/>
            <person name="Saw J.H."/>
            <person name="Jorgensen S.L."/>
            <person name="Zaremba-Niedzwiedzka K."/>
            <person name="Martijn J."/>
            <person name="Lind A.E."/>
            <person name="van Eijk R."/>
            <person name="Schleper C."/>
            <person name="Guy L."/>
            <person name="Ettema T.J."/>
        </authorList>
    </citation>
    <scope>NUCLEOTIDE SEQUENCE</scope>
</reference>
<feature type="non-terminal residue" evidence="1">
    <location>
        <position position="43"/>
    </location>
</feature>
<sequence length="43" mass="5099">MGIIEIERFDISPPIKMGYILKNYFPLECKILNEINDFNSYCL</sequence>
<name>A0A0F9GUW1_9ZZZZ</name>
<comment type="caution">
    <text evidence="1">The sequence shown here is derived from an EMBL/GenBank/DDBJ whole genome shotgun (WGS) entry which is preliminary data.</text>
</comment>
<proteinExistence type="predicted"/>
<dbReference type="AlphaFoldDB" id="A0A0F9GUW1"/>
<evidence type="ECO:0000313" key="1">
    <source>
        <dbReference type="EMBL" id="KKL66892.1"/>
    </source>
</evidence>
<protein>
    <submittedName>
        <fullName evidence="1">Uncharacterized protein</fullName>
    </submittedName>
</protein>
<gene>
    <name evidence="1" type="ORF">LCGC14_2140400</name>
</gene>
<dbReference type="EMBL" id="LAZR01027058">
    <property type="protein sequence ID" value="KKL66892.1"/>
    <property type="molecule type" value="Genomic_DNA"/>
</dbReference>
<accession>A0A0F9GUW1</accession>